<keyword evidence="2" id="KW-0479">Metal-binding</keyword>
<evidence type="ECO:0000259" key="13">
    <source>
        <dbReference type="PROSITE" id="PS50071"/>
    </source>
</evidence>
<keyword evidence="7 10" id="KW-0371">Homeobox</keyword>
<accession>A0A151X8B4</accession>
<comment type="subcellular location">
    <subcellularLocation>
        <location evidence="1 10 11">Nucleus</location>
    </subcellularLocation>
</comment>
<dbReference type="GO" id="GO:0000122">
    <property type="term" value="P:negative regulation of transcription by RNA polymerase II"/>
    <property type="evidence" value="ECO:0007669"/>
    <property type="project" value="UniProtKB-ARBA"/>
</dbReference>
<feature type="domain" description="C2H2-type" evidence="14">
    <location>
        <begin position="659"/>
        <end position="686"/>
    </location>
</feature>
<feature type="domain" description="C2H2-type" evidence="14">
    <location>
        <begin position="631"/>
        <end position="658"/>
    </location>
</feature>
<dbReference type="STRING" id="64791.A0A151X8B4"/>
<feature type="region of interest" description="Disordered" evidence="12">
    <location>
        <begin position="65"/>
        <end position="90"/>
    </location>
</feature>
<keyword evidence="5" id="KW-0862">Zinc</keyword>
<evidence type="ECO:0000256" key="6">
    <source>
        <dbReference type="ARBA" id="ARBA00023125"/>
    </source>
</evidence>
<dbReference type="SUPFAM" id="SSF46689">
    <property type="entry name" value="Homeodomain-like"/>
    <property type="match status" value="1"/>
</dbReference>
<evidence type="ECO:0000313" key="16">
    <source>
        <dbReference type="Proteomes" id="UP000075809"/>
    </source>
</evidence>
<evidence type="ECO:0000256" key="1">
    <source>
        <dbReference type="ARBA" id="ARBA00004123"/>
    </source>
</evidence>
<dbReference type="PROSITE" id="PS50157">
    <property type="entry name" value="ZINC_FINGER_C2H2_2"/>
    <property type="match status" value="6"/>
</dbReference>
<keyword evidence="3" id="KW-0677">Repeat</keyword>
<dbReference type="Pfam" id="PF13894">
    <property type="entry name" value="zf-C2H2_4"/>
    <property type="match status" value="1"/>
</dbReference>
<feature type="domain" description="C2H2-type" evidence="14">
    <location>
        <begin position="160"/>
        <end position="187"/>
    </location>
</feature>
<dbReference type="PROSITE" id="PS50071">
    <property type="entry name" value="HOMEOBOX_2"/>
    <property type="match status" value="1"/>
</dbReference>
<feature type="domain" description="C2H2-type" evidence="14">
    <location>
        <begin position="129"/>
        <end position="151"/>
    </location>
</feature>
<dbReference type="PROSITE" id="PS00028">
    <property type="entry name" value="ZINC_FINGER_C2H2_1"/>
    <property type="match status" value="3"/>
</dbReference>
<dbReference type="PANTHER" id="PTHR24391">
    <property type="entry name" value="HISTONE H4 TRANSCRIPTION FACTOR-RELATED"/>
    <property type="match status" value="1"/>
</dbReference>
<evidence type="ECO:0000256" key="5">
    <source>
        <dbReference type="ARBA" id="ARBA00022833"/>
    </source>
</evidence>
<dbReference type="GO" id="GO:0008270">
    <property type="term" value="F:zinc ion binding"/>
    <property type="evidence" value="ECO:0007669"/>
    <property type="project" value="UniProtKB-KW"/>
</dbReference>
<evidence type="ECO:0000256" key="2">
    <source>
        <dbReference type="ARBA" id="ARBA00022723"/>
    </source>
</evidence>
<proteinExistence type="predicted"/>
<dbReference type="SMART" id="SM00389">
    <property type="entry name" value="HOX"/>
    <property type="match status" value="1"/>
</dbReference>
<evidence type="ECO:0000256" key="3">
    <source>
        <dbReference type="ARBA" id="ARBA00022737"/>
    </source>
</evidence>
<evidence type="ECO:0000256" key="9">
    <source>
        <dbReference type="PROSITE-ProRule" id="PRU00042"/>
    </source>
</evidence>
<dbReference type="GO" id="GO:0000981">
    <property type="term" value="F:DNA-binding transcription factor activity, RNA polymerase II-specific"/>
    <property type="evidence" value="ECO:0007669"/>
    <property type="project" value="TreeGrafter"/>
</dbReference>
<evidence type="ECO:0000313" key="15">
    <source>
        <dbReference type="EMBL" id="KYQ56617.1"/>
    </source>
</evidence>
<dbReference type="EMBL" id="KQ982422">
    <property type="protein sequence ID" value="KYQ56617.1"/>
    <property type="molecule type" value="Genomic_DNA"/>
</dbReference>
<dbReference type="GO" id="GO:0000978">
    <property type="term" value="F:RNA polymerase II cis-regulatory region sequence-specific DNA binding"/>
    <property type="evidence" value="ECO:0007669"/>
    <property type="project" value="TreeGrafter"/>
</dbReference>
<dbReference type="FunFam" id="3.30.160.60:FF:000013">
    <property type="entry name" value="Putative zinc finger E-box-binding homeobox 2"/>
    <property type="match status" value="2"/>
</dbReference>
<dbReference type="InterPro" id="IPR009057">
    <property type="entry name" value="Homeodomain-like_sf"/>
</dbReference>
<feature type="DNA-binding region" description="Homeobox" evidence="10">
    <location>
        <begin position="444"/>
        <end position="503"/>
    </location>
</feature>
<keyword evidence="8 10" id="KW-0539">Nucleus</keyword>
<sequence length="718" mass="80224">MYIVRWRATEVKYKNRATCARVTGCSEDDAGVVDTEVGGGCAGGAPTVGGGSVAGDGSGGGSGGTCGGVGGGGDSEGGSSAKQQQGGERCPQCGIPCRDVRVLQLHLEDTHKTSCTIDKHDLNAQFSQVSCKVCSKTFANVYRLQRHMISHDESAVLRKFKCPHCEKAFKFKHHLKEHLRIHSGEKPFQCNNCGKRFSHSGSYSSHMTAKKCLIMNLKKSRQNTITNVDRGQKKTHQALSGRRDVDLLTANNNTFLPILPKLSPSEYQEIQREGTVFDRQAAEHAKRFDHVTEQFETHREVMSPSTADSEGTEGTEGKESPAPVDPLQGLDAVRRILETVNTSVTKQLLEANMRKLSTSPATMKREFEEDYQDQDSEMSNEMTCCLDWGTTDQYDSQSEGLAAKLENINQPTSRSAKRKAEESSEVDSEDEEEDNQTQNNHGRRVRARSLIDDEQLAVLKGYYAINPRPKKEEIIMIANYINFPTRVVQVWFQNSRARDRRESKMPPALVPLALPENPSIIEQPLDLSKKETLVISVTKESDTSSRNTSSPCEQKDDIAAPTIPPDNDDLEDLPLVIDEETATDPIETKRIPPSGEIITKNQNQANAKGESEVAPQSEITPTATENEQGLYFCDRCEKTFSKHSSLTRHKYEHSGQRPYKCVECPRAFKHKHHLTEHKRLHSGEKPFQCSKCLKRFSHSGSYSQHMNHRYSYCKPYRE</sequence>
<dbReference type="FunFam" id="3.30.160.60:FF:000744">
    <property type="entry name" value="zinc finger E-box-binding homeobox 1"/>
    <property type="match status" value="1"/>
</dbReference>
<dbReference type="Gene3D" id="1.10.10.60">
    <property type="entry name" value="Homeodomain-like"/>
    <property type="match status" value="1"/>
</dbReference>
<dbReference type="Proteomes" id="UP000075809">
    <property type="component" value="Unassembled WGS sequence"/>
</dbReference>
<dbReference type="AlphaFoldDB" id="A0A151X8B4"/>
<dbReference type="InterPro" id="IPR001356">
    <property type="entry name" value="HD"/>
</dbReference>
<evidence type="ECO:0000256" key="7">
    <source>
        <dbReference type="ARBA" id="ARBA00023155"/>
    </source>
</evidence>
<evidence type="ECO:0000256" key="4">
    <source>
        <dbReference type="ARBA" id="ARBA00022771"/>
    </source>
</evidence>
<feature type="domain" description="C2H2-type" evidence="14">
    <location>
        <begin position="188"/>
        <end position="220"/>
    </location>
</feature>
<dbReference type="PANTHER" id="PTHR24391:SF27">
    <property type="entry name" value="ZINC FINGER PROTEIN 1"/>
    <property type="match status" value="1"/>
</dbReference>
<protein>
    <submittedName>
        <fullName evidence="15">Zinc finger protein 1</fullName>
    </submittedName>
</protein>
<feature type="domain" description="Homeobox" evidence="13">
    <location>
        <begin position="442"/>
        <end position="502"/>
    </location>
</feature>
<dbReference type="SUPFAM" id="SSF57667">
    <property type="entry name" value="beta-beta-alpha zinc fingers"/>
    <property type="match status" value="4"/>
</dbReference>
<feature type="region of interest" description="Disordered" evidence="12">
    <location>
        <begin position="538"/>
        <end position="571"/>
    </location>
</feature>
<reference evidence="15 16" key="1">
    <citation type="submission" date="2015-09" db="EMBL/GenBank/DDBJ databases">
        <title>Trachymyrmex zeteki WGS genome.</title>
        <authorList>
            <person name="Nygaard S."/>
            <person name="Hu H."/>
            <person name="Boomsma J."/>
            <person name="Zhang G."/>
        </authorList>
    </citation>
    <scope>NUCLEOTIDE SEQUENCE [LARGE SCALE GENOMIC DNA]</scope>
    <source>
        <strain evidence="15">Tzet28-1</strain>
        <tissue evidence="15">Whole body</tissue>
    </source>
</reference>
<evidence type="ECO:0000259" key="14">
    <source>
        <dbReference type="PROSITE" id="PS50157"/>
    </source>
</evidence>
<evidence type="ECO:0000256" key="12">
    <source>
        <dbReference type="SAM" id="MobiDB-lite"/>
    </source>
</evidence>
<dbReference type="GO" id="GO:0005634">
    <property type="term" value="C:nucleus"/>
    <property type="evidence" value="ECO:0007669"/>
    <property type="project" value="UniProtKB-SubCell"/>
</dbReference>
<dbReference type="FunFam" id="3.30.160.60:FF:000145">
    <property type="entry name" value="Zinc finger protein 574"/>
    <property type="match status" value="1"/>
</dbReference>
<feature type="domain" description="C2H2-type" evidence="14">
    <location>
        <begin position="687"/>
        <end position="715"/>
    </location>
</feature>
<dbReference type="CDD" id="cd00086">
    <property type="entry name" value="homeodomain"/>
    <property type="match status" value="1"/>
</dbReference>
<gene>
    <name evidence="15" type="ORF">ALC60_04473</name>
</gene>
<evidence type="ECO:0000256" key="11">
    <source>
        <dbReference type="RuleBase" id="RU000682"/>
    </source>
</evidence>
<dbReference type="InterPro" id="IPR036236">
    <property type="entry name" value="Znf_C2H2_sf"/>
</dbReference>
<dbReference type="FunFam" id="3.30.160.60:FF:002343">
    <property type="entry name" value="Zinc finger protein 33A"/>
    <property type="match status" value="1"/>
</dbReference>
<keyword evidence="16" id="KW-1185">Reference proteome</keyword>
<dbReference type="Pfam" id="PF00096">
    <property type="entry name" value="zf-C2H2"/>
    <property type="match status" value="3"/>
</dbReference>
<dbReference type="SMART" id="SM00355">
    <property type="entry name" value="ZnF_C2H2"/>
    <property type="match status" value="7"/>
</dbReference>
<evidence type="ECO:0000256" key="10">
    <source>
        <dbReference type="PROSITE-ProRule" id="PRU00108"/>
    </source>
</evidence>
<feature type="compositionally biased region" description="Gly residues" evidence="12">
    <location>
        <begin position="65"/>
        <end position="76"/>
    </location>
</feature>
<feature type="region of interest" description="Disordered" evidence="12">
    <location>
        <begin position="405"/>
        <end position="447"/>
    </location>
</feature>
<dbReference type="Pfam" id="PF00046">
    <property type="entry name" value="Homeodomain"/>
    <property type="match status" value="1"/>
</dbReference>
<keyword evidence="6 10" id="KW-0238">DNA-binding</keyword>
<dbReference type="Gene3D" id="3.30.160.60">
    <property type="entry name" value="Classic Zinc Finger"/>
    <property type="match status" value="6"/>
</dbReference>
<dbReference type="InterPro" id="IPR013087">
    <property type="entry name" value="Znf_C2H2_type"/>
</dbReference>
<keyword evidence="4 9" id="KW-0863">Zinc-finger</keyword>
<name>A0A151X8B4_9HYME</name>
<feature type="region of interest" description="Disordered" evidence="12">
    <location>
        <begin position="296"/>
        <end position="326"/>
    </location>
</feature>
<evidence type="ECO:0000256" key="8">
    <source>
        <dbReference type="ARBA" id="ARBA00023242"/>
    </source>
</evidence>
<feature type="compositionally biased region" description="Acidic residues" evidence="12">
    <location>
        <begin position="423"/>
        <end position="435"/>
    </location>
</feature>
<dbReference type="InterPro" id="IPR051574">
    <property type="entry name" value="ZnF_E-box_Homeobox"/>
</dbReference>
<organism evidence="15 16">
    <name type="scientific">Mycetomoellerius zeteki</name>
    <dbReference type="NCBI Taxonomy" id="64791"/>
    <lineage>
        <taxon>Eukaryota</taxon>
        <taxon>Metazoa</taxon>
        <taxon>Ecdysozoa</taxon>
        <taxon>Arthropoda</taxon>
        <taxon>Hexapoda</taxon>
        <taxon>Insecta</taxon>
        <taxon>Pterygota</taxon>
        <taxon>Neoptera</taxon>
        <taxon>Endopterygota</taxon>
        <taxon>Hymenoptera</taxon>
        <taxon>Apocrita</taxon>
        <taxon>Aculeata</taxon>
        <taxon>Formicoidea</taxon>
        <taxon>Formicidae</taxon>
        <taxon>Myrmicinae</taxon>
        <taxon>Mycetomoellerius</taxon>
    </lineage>
</organism>